<evidence type="ECO:0000313" key="2">
    <source>
        <dbReference type="Proteomes" id="UP001456224"/>
    </source>
</evidence>
<dbReference type="Proteomes" id="UP001456224">
    <property type="component" value="Chromosome"/>
</dbReference>
<sequence length="138" mass="14438">MRAHIIEGGKVINSIEVEELDFPVGPGQTVIAGDVGGIGWRYVAGELLPPDPIEEPAGPAPKVVTAAQGGIALIRAGKMEAVLAAANAPDTPPEVKWAFEKATEWNRDSAAFNYLADKAGITEAERDEFFAEAAGIVA</sequence>
<proteinExistence type="predicted"/>
<dbReference type="EMBL" id="CP148753">
    <property type="protein sequence ID" value="WXR76604.1"/>
    <property type="molecule type" value="Genomic_DNA"/>
</dbReference>
<protein>
    <submittedName>
        <fullName evidence="1">Uncharacterized protein</fullName>
    </submittedName>
</protein>
<keyword evidence="2" id="KW-1185">Reference proteome</keyword>
<evidence type="ECO:0000313" key="1">
    <source>
        <dbReference type="EMBL" id="WXR76604.1"/>
    </source>
</evidence>
<dbReference type="RefSeq" id="WP_338881583.1">
    <property type="nucleotide sequence ID" value="NZ_CP148753.1"/>
</dbReference>
<organism evidence="1 2">
    <name type="scientific">Achromobacter veterisilvae</name>
    <dbReference type="NCBI Taxonomy" id="2069367"/>
    <lineage>
        <taxon>Bacteria</taxon>
        <taxon>Pseudomonadati</taxon>
        <taxon>Pseudomonadota</taxon>
        <taxon>Betaproteobacteria</taxon>
        <taxon>Burkholderiales</taxon>
        <taxon>Alcaligenaceae</taxon>
        <taxon>Achromobacter</taxon>
    </lineage>
</organism>
<accession>A0ABZ2S6Q1</accession>
<gene>
    <name evidence="1" type="ORF">WHX56_14235</name>
</gene>
<reference evidence="1 2" key="1">
    <citation type="submission" date="2024-03" db="EMBL/GenBank/DDBJ databases">
        <title>Reference genomes for the five species model microbial community.</title>
        <authorList>
            <person name="Padfield D."/>
        </authorList>
    </citation>
    <scope>NUCLEOTIDE SEQUENCE [LARGE SCALE GENOMIC DNA]</scope>
    <source>
        <strain evidence="1 2">AB1</strain>
    </source>
</reference>
<name>A0ABZ2S6Q1_9BURK</name>